<dbReference type="PANTHER" id="PTHR47718:SF13">
    <property type="entry name" value="OS09G0290500 PROTEIN"/>
    <property type="match status" value="1"/>
</dbReference>
<protein>
    <recommendedName>
        <fullName evidence="3">FAR1 domain-containing protein</fullName>
    </recommendedName>
</protein>
<accession>A0A803LFU4</accession>
<evidence type="ECO:0008006" key="3">
    <source>
        <dbReference type="Google" id="ProtNLM"/>
    </source>
</evidence>
<name>A0A803LFU4_CHEQI</name>
<dbReference type="PANTHER" id="PTHR47718">
    <property type="entry name" value="OS01G0519700 PROTEIN"/>
    <property type="match status" value="1"/>
</dbReference>
<dbReference type="AlphaFoldDB" id="A0A803LFU4"/>
<reference evidence="1" key="2">
    <citation type="submission" date="2021-03" db="UniProtKB">
        <authorList>
            <consortium name="EnsemblPlants"/>
        </authorList>
    </citation>
    <scope>IDENTIFICATION</scope>
</reference>
<sequence>MIFDTWEETDVYYNAFGKQEGFVDNRRRIGGKRVVKELEGELIATNKSKKCGYEARMYEGLKEHSKWEITRVELEHKPHMVSPSKSMLVTKYRLEELERMPYVRRKLHFGDNVGLPSAKMHKWFASERNGVDNMPFTKKDVNNLISREKRLKLKDKQYYLDVPSYLTRTLKPLSMWLFSTWLDAVGGKPPVAILIDQDPPVERYQCGDIVVASIKDPPIKRGPGCVRSTRFMTTFEEVTR</sequence>
<dbReference type="Gramene" id="AUR62012050-RA">
    <property type="protein sequence ID" value="AUR62012050-RA:cds"/>
    <property type="gene ID" value="AUR62012050"/>
</dbReference>
<organism evidence="1 2">
    <name type="scientific">Chenopodium quinoa</name>
    <name type="common">Quinoa</name>
    <dbReference type="NCBI Taxonomy" id="63459"/>
    <lineage>
        <taxon>Eukaryota</taxon>
        <taxon>Viridiplantae</taxon>
        <taxon>Streptophyta</taxon>
        <taxon>Embryophyta</taxon>
        <taxon>Tracheophyta</taxon>
        <taxon>Spermatophyta</taxon>
        <taxon>Magnoliopsida</taxon>
        <taxon>eudicotyledons</taxon>
        <taxon>Gunneridae</taxon>
        <taxon>Pentapetalae</taxon>
        <taxon>Caryophyllales</taxon>
        <taxon>Chenopodiaceae</taxon>
        <taxon>Chenopodioideae</taxon>
        <taxon>Atripliceae</taxon>
        <taxon>Chenopodium</taxon>
    </lineage>
</organism>
<dbReference type="EnsemblPlants" id="AUR62012050-RA">
    <property type="protein sequence ID" value="AUR62012050-RA:cds"/>
    <property type="gene ID" value="AUR62012050"/>
</dbReference>
<evidence type="ECO:0000313" key="1">
    <source>
        <dbReference type="EnsemblPlants" id="AUR62012050-RA:cds"/>
    </source>
</evidence>
<proteinExistence type="predicted"/>
<evidence type="ECO:0000313" key="2">
    <source>
        <dbReference type="Proteomes" id="UP000596660"/>
    </source>
</evidence>
<reference evidence="1" key="1">
    <citation type="journal article" date="2017" name="Nature">
        <title>The genome of Chenopodium quinoa.</title>
        <authorList>
            <person name="Jarvis D.E."/>
            <person name="Ho Y.S."/>
            <person name="Lightfoot D.J."/>
            <person name="Schmoeckel S.M."/>
            <person name="Li B."/>
            <person name="Borm T.J.A."/>
            <person name="Ohyanagi H."/>
            <person name="Mineta K."/>
            <person name="Michell C.T."/>
            <person name="Saber N."/>
            <person name="Kharbatia N.M."/>
            <person name="Rupper R.R."/>
            <person name="Sharp A.R."/>
            <person name="Dally N."/>
            <person name="Boughton B.A."/>
            <person name="Woo Y.H."/>
            <person name="Gao G."/>
            <person name="Schijlen E.G.W.M."/>
            <person name="Guo X."/>
            <person name="Momin A.A."/>
            <person name="Negrao S."/>
            <person name="Al-Babili S."/>
            <person name="Gehring C."/>
            <person name="Roessner U."/>
            <person name="Jung C."/>
            <person name="Murphy K."/>
            <person name="Arold S.T."/>
            <person name="Gojobori T."/>
            <person name="van der Linden C.G."/>
            <person name="van Loo E.N."/>
            <person name="Jellen E.N."/>
            <person name="Maughan P.J."/>
            <person name="Tester M."/>
        </authorList>
    </citation>
    <scope>NUCLEOTIDE SEQUENCE [LARGE SCALE GENOMIC DNA]</scope>
    <source>
        <strain evidence="1">cv. PI 614886</strain>
    </source>
</reference>
<keyword evidence="2" id="KW-1185">Reference proteome</keyword>
<dbReference type="Proteomes" id="UP000596660">
    <property type="component" value="Unplaced"/>
</dbReference>